<sequence length="288" mass="32778">MKSLYINNSNFINFVIIVLFFVTTLEGWSQNIKSEFSINASGIFSQLDYDLPQGYLDKDRGWSAGVGYAYYLTPQWSINLEGNYQKYSSTALINTTSGSYQTTDFENEDFEFRYVANNYQEQQELDVIHIPLTLQFQTDGDTKFYIRGGVQIGILFNSTYTSSVEKLSTSGYYEQYNVELFDPIFMGFGEFSDVFQKNVELDWDMSYSTVLETGVKAEVGDARHLYIGFFVNYGIASISSDSTQKQLIEYEQNTPSDYTLGGIFKSGLAQNARLQSFGIKLRYALGGY</sequence>
<dbReference type="Proteomes" id="UP000184225">
    <property type="component" value="Unassembled WGS sequence"/>
</dbReference>
<dbReference type="OrthoDB" id="997094at2"/>
<dbReference type="STRING" id="579105.SAMN04488096_11076"/>
<evidence type="ECO:0000313" key="2">
    <source>
        <dbReference type="EMBL" id="SHJ20224.1"/>
    </source>
</evidence>
<dbReference type="Gene3D" id="2.40.128.90">
    <property type="entry name" value="OMPT-like"/>
    <property type="match status" value="1"/>
</dbReference>
<dbReference type="Pfam" id="PF13568">
    <property type="entry name" value="OMP_b-brl_2"/>
    <property type="match status" value="1"/>
</dbReference>
<evidence type="ECO:0000313" key="3">
    <source>
        <dbReference type="Proteomes" id="UP000184225"/>
    </source>
</evidence>
<dbReference type="RefSeq" id="WP_084112984.1">
    <property type="nucleotide sequence ID" value="NZ_FQYY01000010.1"/>
</dbReference>
<feature type="domain" description="Outer membrane protein beta-barrel" evidence="1">
    <location>
        <begin position="29"/>
        <end position="183"/>
    </location>
</feature>
<dbReference type="EMBL" id="FQYY01000010">
    <property type="protein sequence ID" value="SHJ20224.1"/>
    <property type="molecule type" value="Genomic_DNA"/>
</dbReference>
<name>A0A1M6HDJ6_9FLAO</name>
<reference evidence="2 3" key="1">
    <citation type="submission" date="2016-11" db="EMBL/GenBank/DDBJ databases">
        <authorList>
            <person name="Jaros S."/>
            <person name="Januszkiewicz K."/>
            <person name="Wedrychowicz H."/>
        </authorList>
    </citation>
    <scope>NUCLEOTIDE SEQUENCE [LARGE SCALE GENOMIC DNA]</scope>
    <source>
        <strain evidence="2 3">DSM 21425</strain>
    </source>
</reference>
<dbReference type="AlphaFoldDB" id="A0A1M6HDJ6"/>
<protein>
    <submittedName>
        <fullName evidence="2">Outer membrane protein beta-barrel domain-containing protein</fullName>
    </submittedName>
</protein>
<proteinExistence type="predicted"/>
<dbReference type="InterPro" id="IPR011250">
    <property type="entry name" value="OMP/PagP_B-barrel"/>
</dbReference>
<dbReference type="InterPro" id="IPR053724">
    <property type="entry name" value="OMP_A26_sf"/>
</dbReference>
<evidence type="ECO:0000259" key="1">
    <source>
        <dbReference type="Pfam" id="PF13568"/>
    </source>
</evidence>
<gene>
    <name evidence="2" type="ORF">SAMN04488096_11076</name>
</gene>
<dbReference type="SUPFAM" id="SSF56925">
    <property type="entry name" value="OMPA-like"/>
    <property type="match status" value="1"/>
</dbReference>
<accession>A0A1M6HDJ6</accession>
<organism evidence="2 3">
    <name type="scientific">Mesonia phycicola</name>
    <dbReference type="NCBI Taxonomy" id="579105"/>
    <lineage>
        <taxon>Bacteria</taxon>
        <taxon>Pseudomonadati</taxon>
        <taxon>Bacteroidota</taxon>
        <taxon>Flavobacteriia</taxon>
        <taxon>Flavobacteriales</taxon>
        <taxon>Flavobacteriaceae</taxon>
        <taxon>Mesonia</taxon>
    </lineage>
</organism>
<dbReference type="InterPro" id="IPR025665">
    <property type="entry name" value="Beta-barrel_OMP_2"/>
</dbReference>
<keyword evidence="3" id="KW-1185">Reference proteome</keyword>